<feature type="domain" description="Pre-rRNA-processing protein Ipi1 N-terminal" evidence="3">
    <location>
        <begin position="119"/>
        <end position="205"/>
    </location>
</feature>
<reference evidence="5" key="1">
    <citation type="submission" date="2011-08" db="EMBL/GenBank/DDBJ databases">
        <authorList>
            <person name="Rombauts S."/>
        </authorList>
    </citation>
    <scope>NUCLEOTIDE SEQUENCE</scope>
    <source>
        <strain evidence="5">London</strain>
    </source>
</reference>
<feature type="region of interest" description="Disordered" evidence="2">
    <location>
        <begin position="1"/>
        <end position="25"/>
    </location>
</feature>
<dbReference type="InterPro" id="IPR016024">
    <property type="entry name" value="ARM-type_fold"/>
</dbReference>
<gene>
    <name evidence="4" type="primary">107368109</name>
</gene>
<dbReference type="STRING" id="32264.T1KXE0"/>
<dbReference type="AlphaFoldDB" id="T1KXE0"/>
<dbReference type="Gene3D" id="1.25.10.10">
    <property type="entry name" value="Leucine-rich Repeat Variant"/>
    <property type="match status" value="1"/>
</dbReference>
<dbReference type="OrthoDB" id="361362at2759"/>
<evidence type="ECO:0000313" key="4">
    <source>
        <dbReference type="EnsemblMetazoa" id="tetur25g02070.1"/>
    </source>
</evidence>
<dbReference type="EnsemblMetazoa" id="tetur25g02070.1">
    <property type="protein sequence ID" value="tetur25g02070.1"/>
    <property type="gene ID" value="tetur25g02070"/>
</dbReference>
<accession>T1KXE0</accession>
<dbReference type="OMA" id="HETINWN"/>
<dbReference type="PANTHER" id="PTHR16056">
    <property type="entry name" value="REGULATOR OF MICROTUBULE DYNAMICS PROTEIN"/>
    <property type="match status" value="1"/>
</dbReference>
<evidence type="ECO:0000256" key="1">
    <source>
        <dbReference type="ARBA" id="ARBA00006427"/>
    </source>
</evidence>
<name>T1KXE0_TETUR</name>
<comment type="similarity">
    <text evidence="1">Belongs to the IPI1/TEX10 family.</text>
</comment>
<evidence type="ECO:0000313" key="5">
    <source>
        <dbReference type="Proteomes" id="UP000015104"/>
    </source>
</evidence>
<dbReference type="InterPro" id="IPR024679">
    <property type="entry name" value="Ipi1_N"/>
</dbReference>
<sequence length="335" mass="38498">MKKKNKDFQKTKLKIGKKIPKRSNDTNTQFKSKKIVLKDQSTLENNQMAVLSRNLFSNKQFKLLCLSKIYSNYLDKNAVDGESINILSRLLLDNEEQVRQSTIRCIKKSMNRLIKEDQSINPFLTILLTYIKCGLTHIDNGVVSDSSDIFAFIIDKCDMTSHQQLILTFLPRLSVDSQVTARDFEIAEKILRAVANGNTKADKKNHLSIKWTSEDNFCDVSKLTIKEPNTKLNLSFQLHAEEDVRGNLISCMNKLIEKEIDDLAKRKSNQLTMNRDEAKKLIASVKIADILKLKRDHIDDKIRKIVVTDESIDNKSKRMKTENNQLQNAIINLLK</sequence>
<dbReference type="EMBL" id="CAEY01000677">
    <property type="status" value="NOT_ANNOTATED_CDS"/>
    <property type="molecule type" value="Genomic_DNA"/>
</dbReference>
<keyword evidence="5" id="KW-1185">Reference proteome</keyword>
<proteinExistence type="inferred from homology"/>
<evidence type="ECO:0000259" key="3">
    <source>
        <dbReference type="Pfam" id="PF12333"/>
    </source>
</evidence>
<dbReference type="HOGENOM" id="CLU_829834_0_0_1"/>
<feature type="compositionally biased region" description="Basic and acidic residues" evidence="2">
    <location>
        <begin position="1"/>
        <end position="10"/>
    </location>
</feature>
<organism evidence="4 5">
    <name type="scientific">Tetranychus urticae</name>
    <name type="common">Two-spotted spider mite</name>
    <dbReference type="NCBI Taxonomy" id="32264"/>
    <lineage>
        <taxon>Eukaryota</taxon>
        <taxon>Metazoa</taxon>
        <taxon>Ecdysozoa</taxon>
        <taxon>Arthropoda</taxon>
        <taxon>Chelicerata</taxon>
        <taxon>Arachnida</taxon>
        <taxon>Acari</taxon>
        <taxon>Acariformes</taxon>
        <taxon>Trombidiformes</taxon>
        <taxon>Prostigmata</taxon>
        <taxon>Eleutherengona</taxon>
        <taxon>Raphignathae</taxon>
        <taxon>Tetranychoidea</taxon>
        <taxon>Tetranychidae</taxon>
        <taxon>Tetranychus</taxon>
    </lineage>
</organism>
<evidence type="ECO:0000256" key="2">
    <source>
        <dbReference type="SAM" id="MobiDB-lite"/>
    </source>
</evidence>
<reference evidence="4" key="2">
    <citation type="submission" date="2015-06" db="UniProtKB">
        <authorList>
            <consortium name="EnsemblMetazoa"/>
        </authorList>
    </citation>
    <scope>IDENTIFICATION</scope>
</reference>
<dbReference type="Proteomes" id="UP000015104">
    <property type="component" value="Unassembled WGS sequence"/>
</dbReference>
<dbReference type="Pfam" id="PF12333">
    <property type="entry name" value="Ipi1_N"/>
    <property type="match status" value="1"/>
</dbReference>
<dbReference type="InterPro" id="IPR011989">
    <property type="entry name" value="ARM-like"/>
</dbReference>
<feature type="compositionally biased region" description="Basic residues" evidence="2">
    <location>
        <begin position="11"/>
        <end position="21"/>
    </location>
</feature>
<dbReference type="KEGG" id="tut:107368109"/>
<protein>
    <recommendedName>
        <fullName evidence="3">Pre-rRNA-processing protein Ipi1 N-terminal domain-containing protein</fullName>
    </recommendedName>
</protein>
<dbReference type="SUPFAM" id="SSF48371">
    <property type="entry name" value="ARM repeat"/>
    <property type="match status" value="1"/>
</dbReference>